<reference evidence="2 3" key="1">
    <citation type="submission" date="2017-09" db="EMBL/GenBank/DDBJ databases">
        <title>The diverse metabolic capabilities of V. boronicumulans make it an excellent choice for continued studies on novel biodegradation.</title>
        <authorList>
            <person name="Sun S."/>
        </authorList>
    </citation>
    <scope>NUCLEOTIDE SEQUENCE [LARGE SCALE GENOMIC DNA]</scope>
    <source>
        <strain evidence="2 3">J1</strain>
    </source>
</reference>
<feature type="compositionally biased region" description="Basic and acidic residues" evidence="1">
    <location>
        <begin position="77"/>
        <end position="91"/>
    </location>
</feature>
<dbReference type="Proteomes" id="UP000217154">
    <property type="component" value="Chromosome"/>
</dbReference>
<gene>
    <name evidence="2" type="ORF">CKY39_14590</name>
</gene>
<sequence length="91" mass="9684">MTSKQTPDPKPASPDKNPPEKFPFPTSENHGKPPAEPAKPTEQPSSEEALDSGVEESFPASDPVSVTVTKVKLPSGDADKDKKDENKKADA</sequence>
<evidence type="ECO:0000313" key="3">
    <source>
        <dbReference type="Proteomes" id="UP000217154"/>
    </source>
</evidence>
<protein>
    <submittedName>
        <fullName evidence="2">Uncharacterized protein</fullName>
    </submittedName>
</protein>
<evidence type="ECO:0000256" key="1">
    <source>
        <dbReference type="SAM" id="MobiDB-lite"/>
    </source>
</evidence>
<dbReference type="KEGG" id="vbo:CKY39_14590"/>
<accession>A0A250DIW9</accession>
<organism evidence="2 3">
    <name type="scientific">Variovorax boronicumulans</name>
    <dbReference type="NCBI Taxonomy" id="436515"/>
    <lineage>
        <taxon>Bacteria</taxon>
        <taxon>Pseudomonadati</taxon>
        <taxon>Pseudomonadota</taxon>
        <taxon>Betaproteobacteria</taxon>
        <taxon>Burkholderiales</taxon>
        <taxon>Comamonadaceae</taxon>
        <taxon>Variovorax</taxon>
    </lineage>
</organism>
<feature type="region of interest" description="Disordered" evidence="1">
    <location>
        <begin position="1"/>
        <end position="91"/>
    </location>
</feature>
<dbReference type="EMBL" id="CP023284">
    <property type="protein sequence ID" value="ATA54315.1"/>
    <property type="molecule type" value="Genomic_DNA"/>
</dbReference>
<name>A0A250DIW9_9BURK</name>
<dbReference type="AlphaFoldDB" id="A0A250DIW9"/>
<proteinExistence type="predicted"/>
<dbReference type="RefSeq" id="WP_095744959.1">
    <property type="nucleotide sequence ID" value="NZ_CP023284.1"/>
</dbReference>
<evidence type="ECO:0000313" key="2">
    <source>
        <dbReference type="EMBL" id="ATA54315.1"/>
    </source>
</evidence>